<evidence type="ECO:0000256" key="1">
    <source>
        <dbReference type="SAM" id="MobiDB-lite"/>
    </source>
</evidence>
<dbReference type="InterPro" id="IPR000719">
    <property type="entry name" value="Prot_kinase_dom"/>
</dbReference>
<feature type="transmembrane region" description="Helical" evidence="2">
    <location>
        <begin position="2155"/>
        <end position="2180"/>
    </location>
</feature>
<dbReference type="EMBL" id="JARBJD010000294">
    <property type="protein sequence ID" value="KAK2944538.1"/>
    <property type="molecule type" value="Genomic_DNA"/>
</dbReference>
<organism evidence="4 5">
    <name type="scientific">Blattamonas nauphoetae</name>
    <dbReference type="NCBI Taxonomy" id="2049346"/>
    <lineage>
        <taxon>Eukaryota</taxon>
        <taxon>Metamonada</taxon>
        <taxon>Preaxostyla</taxon>
        <taxon>Oxymonadida</taxon>
        <taxon>Blattamonas</taxon>
    </lineage>
</organism>
<keyword evidence="2" id="KW-1133">Transmembrane helix</keyword>
<dbReference type="InterPro" id="IPR046959">
    <property type="entry name" value="PRK1-6/SRF4-like"/>
</dbReference>
<keyword evidence="2" id="KW-0472">Membrane</keyword>
<accession>A0ABQ9WYZ1</accession>
<dbReference type="SUPFAM" id="SSF56112">
    <property type="entry name" value="Protein kinase-like (PK-like)"/>
    <property type="match status" value="1"/>
</dbReference>
<dbReference type="PANTHER" id="PTHR48007">
    <property type="entry name" value="LEUCINE-RICH REPEAT RECEPTOR-LIKE PROTEIN KINASE PXC1"/>
    <property type="match status" value="1"/>
</dbReference>
<evidence type="ECO:0000259" key="3">
    <source>
        <dbReference type="PROSITE" id="PS50011"/>
    </source>
</evidence>
<sequence>MQTQIQIKRRNEEELRALVIEDSSVSLQTCCFKLAAHDSPILVRSQSEDKTKSTRVILHNCKMTTSGSVLPSFASTTLSKGTNTVELNLVSSTLDSFVMGTGDGVLVSFEDDDEEPESLQRVSCLLSGISVRNGSAPFCPCEKLDWKFSQGLHGCWVEQSSNHLSGALNRDLNFGGSIISSNNTFLSCHTRGPQNTLPNANIVKENINPSQSNHKRIVFTTSEVTESDTIIFTHCHFQDLSTKSNGGAILFDNILSNIHVKHCKFVRVQAGNGGSFVTTGYTDLTARYLKVSDCLFQEGRTTTGSGSSFYDCSAHDLEVSDCLITQCQANYSTVAVKGPRKVSFSNCVLQYNEGGRTGGIRLLLVRNMDFSMNSVIFDDNKGLETHSDKYSQDMDIDSSGFSVMMDKEHVQYCWTTSLRPNCWDYTRKQLIDSKLFGPVLWSIECTGWNEDDVRKGVMDVTGLFWKEEGNYTVVVRDDNNTTFSFEMALGEDHPGINSDIPVGGPDEMKGETLYHLVTIGGSSSSSSKTRTGRNANADEPNEIFDSTTLSVRRDWSYYLYTDDSTADNFVTFAFTTPTQPPHVHSITTSLDESLDSVVFSLITTNVKDGTDTLVLKNGDEEVEMETTIVGSRGSVTELARNLSGLAKVKYGTVYELVSLSNDEESTTPTPISVTTPPAPPRIVSVSETSGSDSIGLQWTSYRLSPSTSYSVFLSSTSTPSGVDAHTRTLEIVTDGSGAVIDSSAQLYPFDAQKQLEYGTVYAVTRVEETLTSTRIASDAMTITTPSEPSRIERVQSIVLNGAKTEATVTFSGRVLETSMGSIRAKKGLSTWTSLSALKLINSERCSAVFSVGLDEDESRMKFQENYSIEAIESAYIVNTDVSITIPAAPVLKTLSTSLDTSTNHHFWLSLEVSDVAVSGVYEASFTGVLTSIEISLTNGQGTSRLEVSLNSRFGFNQSYSLSSLVRRESEKEDEHIVFGEILMKTPEGPTLSNILSPALTPSNLNNVNLKLDCSRMTEESFTLKVFDVSDSGKKEIGLVFSFGSVSPTSIGEGSFVVYGSEELKYGRTYEVISLKSSTISASVSSSTRFTIPPAPCRVESASCDLLDEKKTSGTVTLCGIALPGGSSFSVSIQEWDSKTNQVKGSLLYLEGIVSGSDDQTSASVTELIFGNVGSKLKYGSEYLVSLLSIADTPTIVNPLVLFQVPAEPTRLTKLTLSSYDALEKTANFDVEGRSMPTNKKLTLSLTSSSPSCVRTIVVLFSTSTVGSGSGILFSENSEEIELEYDTTYELTNVVDENNAEILFVGGQTIETDSEPGRVLRVGIVGYSDDMNTTTIPLEGHWMETGDFAMEVENTADSTDKAVLTTSFVSEKAGTSTAWLYPTAELKFGVRYRIVSLEKKVGKSRKVHVESSVEFSIGARPARLTKVTQNQRTDEQKELPLVLTGIGMTKGPFTIELSPAGSLTATFTDGTTGSSTAILFSPNVEVSTLNYSTTYVVIGVTDSSSTPVLFDSGLSFHTGTEPTRLVAISSALRFNPSQTTLLIPVAGRELDAKKEYVVEVKETSSPFPLSNLAMSFSSSEWIVSGTIFGDSIDLLPSHSYSVNGFFVSGSSSPLFFEPISFTVPEPPVISSITASFSTHMNTSVVLSVSGTNLPEDSTYVIHLVSSPLTIPITFTSDTSGSSSPISLIRQPGLPFATTLEVSKICSEEDSTLEIPISSKTFGPFTAPTELSVFSDSTGSTDESLFGGENIPARSLGLLFDVVKELNLKRLTISTVTSTILEKGLEFGAMRMKLSDSVTSHPTIEVKPENGVAWMLRGNGRLELESLTIVGSSELTAKGSGLVWMNGGSIEMTKVILKSIETSSPILELSSLSHSSLSETSFSGGFESVFAKVSDTANMTLSSCTFLGPSTPSSSFSSSHSLTNTEEICSWTGAVIQITNTNLDVTSTKFAHLRQGAIEMIDGRVEIFTSSFQKNFAGFEAFPSFGRNIRCSGNGEVVIESLSGGDGTKEHRNGWIVLEENCTIETDDIEPDSIFFSPALTANEKKAEWNKKTKTYTLGLKGEFLIPCGLSLEVFSIEEKKEKSKLTFPLSSTNTVDWTESSMTLTLSEEKLSQLESKLEWRARLVFGLDDRTSTSVMLKLSSFDERKSQFSEHKNWILPLIISLSVLLVAFFVILLIVFICRRNKKQHAEKLSTQNKELDEAEIVFKMESPDNDDLFGQHSSSANLVKAPDNAFDHAKSIDGLQPLEKGVVPNEFVETRKVIRFGDEHETTIVFTNDTLFNRLHRQQVKLTKDEKQQISVQLAKLAERMRQNFENFTALSRISPHTILLDKENTVMLQTEEKTAGPTQNSTQSFLGLEPLGEGHEGKRWQAPEIYEGKEKVSAEKAAVFSLGLILWELETESVPFGEVDSTNAQRLLGTGFQPCTDRSMGVELMVVIEKCLSLKPDDRPTLQDLISSLESSSLFSDNQTQQNQIELNA</sequence>
<feature type="domain" description="Protein kinase" evidence="3">
    <location>
        <begin position="2104"/>
        <end position="2463"/>
    </location>
</feature>
<reference evidence="4 5" key="1">
    <citation type="journal article" date="2022" name="bioRxiv">
        <title>Genomics of Preaxostyla Flagellates Illuminates Evolutionary Transitions and the Path Towards Mitochondrial Loss.</title>
        <authorList>
            <person name="Novak L.V.F."/>
            <person name="Treitli S.C."/>
            <person name="Pyrih J."/>
            <person name="Halakuc P."/>
            <person name="Pipaliya S.V."/>
            <person name="Vacek V."/>
            <person name="Brzon O."/>
            <person name="Soukal P."/>
            <person name="Eme L."/>
            <person name="Dacks J.B."/>
            <person name="Karnkowska A."/>
            <person name="Elias M."/>
            <person name="Hampl V."/>
        </authorList>
    </citation>
    <scope>NUCLEOTIDE SEQUENCE [LARGE SCALE GENOMIC DNA]</scope>
    <source>
        <strain evidence="4">NAU3</strain>
        <tissue evidence="4">Gut</tissue>
    </source>
</reference>
<protein>
    <recommendedName>
        <fullName evidence="3">Protein kinase domain-containing protein</fullName>
    </recommendedName>
</protein>
<feature type="region of interest" description="Disordered" evidence="1">
    <location>
        <begin position="519"/>
        <end position="541"/>
    </location>
</feature>
<dbReference type="InterPro" id="IPR011009">
    <property type="entry name" value="Kinase-like_dom_sf"/>
</dbReference>
<dbReference type="Pfam" id="PF07714">
    <property type="entry name" value="PK_Tyr_Ser-Thr"/>
    <property type="match status" value="1"/>
</dbReference>
<dbReference type="PROSITE" id="PS50011">
    <property type="entry name" value="PROTEIN_KINASE_DOM"/>
    <property type="match status" value="1"/>
</dbReference>
<evidence type="ECO:0000313" key="5">
    <source>
        <dbReference type="Proteomes" id="UP001281761"/>
    </source>
</evidence>
<dbReference type="Proteomes" id="UP001281761">
    <property type="component" value="Unassembled WGS sequence"/>
</dbReference>
<evidence type="ECO:0000256" key="2">
    <source>
        <dbReference type="SAM" id="Phobius"/>
    </source>
</evidence>
<name>A0ABQ9WYZ1_9EUKA</name>
<dbReference type="SUPFAM" id="SSF51126">
    <property type="entry name" value="Pectin lyase-like"/>
    <property type="match status" value="1"/>
</dbReference>
<keyword evidence="5" id="KW-1185">Reference proteome</keyword>
<proteinExistence type="predicted"/>
<dbReference type="InterPro" id="IPR011050">
    <property type="entry name" value="Pectin_lyase_fold/virulence"/>
</dbReference>
<dbReference type="PANTHER" id="PTHR48007:SF4">
    <property type="entry name" value="LEUCINE-RICH REPEAT RECEPTOR-LIKE PROTEIN KINASE PXC1"/>
    <property type="match status" value="1"/>
</dbReference>
<dbReference type="InterPro" id="IPR001245">
    <property type="entry name" value="Ser-Thr/Tyr_kinase_cat_dom"/>
</dbReference>
<keyword evidence="2" id="KW-0812">Transmembrane</keyword>
<evidence type="ECO:0000313" key="4">
    <source>
        <dbReference type="EMBL" id="KAK2944538.1"/>
    </source>
</evidence>
<gene>
    <name evidence="4" type="ORF">BLNAU_20544</name>
</gene>
<comment type="caution">
    <text evidence="4">The sequence shown here is derived from an EMBL/GenBank/DDBJ whole genome shotgun (WGS) entry which is preliminary data.</text>
</comment>
<dbReference type="Gene3D" id="1.10.510.10">
    <property type="entry name" value="Transferase(Phosphotransferase) domain 1"/>
    <property type="match status" value="1"/>
</dbReference>